<evidence type="ECO:0000256" key="6">
    <source>
        <dbReference type="ARBA" id="ARBA00022728"/>
    </source>
</evidence>
<dbReference type="GO" id="GO:0005682">
    <property type="term" value="C:U5 snRNP"/>
    <property type="evidence" value="ECO:0007669"/>
    <property type="project" value="UniProtKB-UniRule"/>
</dbReference>
<comment type="caution">
    <text evidence="13">The sequence shown here is derived from an EMBL/GenBank/DDBJ whole genome shotgun (WGS) entry which is preliminary data.</text>
</comment>
<comment type="subcellular location">
    <subcellularLocation>
        <location evidence="2">Cytoplasm</location>
    </subcellularLocation>
    <subcellularLocation>
        <location evidence="1 11">Nucleus</location>
    </subcellularLocation>
</comment>
<dbReference type="Gene3D" id="2.30.30.100">
    <property type="match status" value="1"/>
</dbReference>
<dbReference type="CDD" id="cd01718">
    <property type="entry name" value="Sm_E"/>
    <property type="match status" value="1"/>
</dbReference>
<dbReference type="GO" id="GO:0000387">
    <property type="term" value="P:spliceosomal snRNP assembly"/>
    <property type="evidence" value="ECO:0007669"/>
    <property type="project" value="UniProtKB-UniRule"/>
</dbReference>
<keyword evidence="5 11" id="KW-0507">mRNA processing</keyword>
<evidence type="ECO:0000256" key="9">
    <source>
        <dbReference type="ARBA" id="ARBA00023242"/>
    </source>
</evidence>
<dbReference type="GO" id="GO:0005681">
    <property type="term" value="C:spliceosomal complex"/>
    <property type="evidence" value="ECO:0007669"/>
    <property type="project" value="UniProtKB-KW"/>
</dbReference>
<keyword evidence="9 11" id="KW-0539">Nucleus</keyword>
<evidence type="ECO:0000256" key="11">
    <source>
        <dbReference type="RuleBase" id="RU365053"/>
    </source>
</evidence>
<accession>A0A8J6DYD4</accession>
<gene>
    <name evidence="13" type="ORF">J8273_6625</name>
</gene>
<proteinExistence type="inferred from homology"/>
<protein>
    <recommendedName>
        <fullName evidence="11">Small nuclear ribonucleoprotein E</fullName>
        <shortName evidence="11">snRNP-E</shortName>
    </recommendedName>
    <alternativeName>
        <fullName evidence="11">Sm protein E</fullName>
    </alternativeName>
</protein>
<evidence type="ECO:0000313" key="13">
    <source>
        <dbReference type="EMBL" id="KAG9392034.1"/>
    </source>
</evidence>
<dbReference type="AlphaFoldDB" id="A0A8J6DYD4"/>
<reference evidence="13" key="1">
    <citation type="submission" date="2021-05" db="EMBL/GenBank/DDBJ databases">
        <title>A free-living protist that lacks canonical eukaryotic 1 DNA replication and segregation systems.</title>
        <authorList>
            <person name="Salas-Leiva D.E."/>
            <person name="Tromer E.C."/>
            <person name="Curtis B.A."/>
            <person name="Jerlstrom-Hultqvist J."/>
            <person name="Kolisko M."/>
            <person name="Yi Z."/>
            <person name="Salas-Leiva J.S."/>
            <person name="Gallot-Lavallee L."/>
            <person name="Kops G.J.P.L."/>
            <person name="Archibald J.M."/>
            <person name="Simpson A.G.B."/>
            <person name="Roger A.J."/>
        </authorList>
    </citation>
    <scope>NUCLEOTIDE SEQUENCE</scope>
    <source>
        <strain evidence="13">BICM</strain>
    </source>
</reference>
<name>A0A8J6DYD4_9EUKA</name>
<dbReference type="SMART" id="SM00651">
    <property type="entry name" value="Sm"/>
    <property type="match status" value="1"/>
</dbReference>
<dbReference type="InterPro" id="IPR047575">
    <property type="entry name" value="Sm"/>
</dbReference>
<keyword evidence="6 11" id="KW-0747">Spliceosome</keyword>
<evidence type="ECO:0000313" key="14">
    <source>
        <dbReference type="Proteomes" id="UP000717585"/>
    </source>
</evidence>
<dbReference type="InterPro" id="IPR010920">
    <property type="entry name" value="LSM_dom_sf"/>
</dbReference>
<dbReference type="GO" id="GO:0005686">
    <property type="term" value="C:U2 snRNP"/>
    <property type="evidence" value="ECO:0007669"/>
    <property type="project" value="UniProtKB-UniRule"/>
</dbReference>
<dbReference type="Pfam" id="PF01423">
    <property type="entry name" value="LSM"/>
    <property type="match status" value="1"/>
</dbReference>
<evidence type="ECO:0000256" key="3">
    <source>
        <dbReference type="ARBA" id="ARBA00006850"/>
    </source>
</evidence>
<dbReference type="InterPro" id="IPR027078">
    <property type="entry name" value="snRNP-E"/>
</dbReference>
<keyword evidence="7 11" id="KW-0694">RNA-binding</keyword>
<dbReference type="SUPFAM" id="SSF50182">
    <property type="entry name" value="Sm-like ribonucleoproteins"/>
    <property type="match status" value="1"/>
</dbReference>
<evidence type="ECO:0000259" key="12">
    <source>
        <dbReference type="PROSITE" id="PS52002"/>
    </source>
</evidence>
<sequence length="86" mass="9987">MNRKSAKGVLEPINQVYSYLKDKETVTVWLRDMRDFFIKGRIVGFDEFMNLTLADAIEVNRKKDTQRPIGTILLKGENVLLISQQK</sequence>
<dbReference type="GO" id="GO:0005737">
    <property type="term" value="C:cytoplasm"/>
    <property type="evidence" value="ECO:0007669"/>
    <property type="project" value="UniProtKB-SubCell"/>
</dbReference>
<dbReference type="PROSITE" id="PS52002">
    <property type="entry name" value="SM"/>
    <property type="match status" value="1"/>
</dbReference>
<dbReference type="GO" id="GO:0005687">
    <property type="term" value="C:U4 snRNP"/>
    <property type="evidence" value="ECO:0007669"/>
    <property type="project" value="UniProtKB-UniRule"/>
</dbReference>
<evidence type="ECO:0000256" key="4">
    <source>
        <dbReference type="ARBA" id="ARBA00022490"/>
    </source>
</evidence>
<evidence type="ECO:0000256" key="10">
    <source>
        <dbReference type="ARBA" id="ARBA00023274"/>
    </source>
</evidence>
<organism evidence="13 14">
    <name type="scientific">Carpediemonas membranifera</name>
    <dbReference type="NCBI Taxonomy" id="201153"/>
    <lineage>
        <taxon>Eukaryota</taxon>
        <taxon>Metamonada</taxon>
        <taxon>Carpediemonas-like organisms</taxon>
        <taxon>Carpediemonas</taxon>
    </lineage>
</organism>
<comment type="similarity">
    <text evidence="3 11">Belongs to the snRNP Sm proteins family.</text>
</comment>
<keyword evidence="14" id="KW-1185">Reference proteome</keyword>
<dbReference type="PANTHER" id="PTHR11193">
    <property type="entry name" value="SMALL NUCLEAR RIBONUCLEOPROTEIN E"/>
    <property type="match status" value="1"/>
</dbReference>
<dbReference type="GO" id="GO:0003723">
    <property type="term" value="F:RNA binding"/>
    <property type="evidence" value="ECO:0007669"/>
    <property type="project" value="UniProtKB-KW"/>
</dbReference>
<feature type="domain" description="Sm" evidence="12">
    <location>
        <begin position="13"/>
        <end position="86"/>
    </location>
</feature>
<keyword evidence="10 11" id="KW-0687">Ribonucleoprotein</keyword>
<dbReference type="GO" id="GO:0046540">
    <property type="term" value="C:U4/U6 x U5 tri-snRNP complex"/>
    <property type="evidence" value="ECO:0007669"/>
    <property type="project" value="UniProtKB-UniRule"/>
</dbReference>
<dbReference type="InterPro" id="IPR001163">
    <property type="entry name" value="Sm_dom_euk/arc"/>
</dbReference>
<keyword evidence="8 11" id="KW-0508">mRNA splicing</keyword>
<keyword evidence="4" id="KW-0963">Cytoplasm</keyword>
<comment type="function">
    <text evidence="11">Plays a role in pre-mRNA splicing as a core component of the spliceosomal U1, U2, U4 and U5 small nuclear ribonucleoproteins (snRNPs), the building blocks of the spliceosome.</text>
</comment>
<dbReference type="OrthoDB" id="25620at2759"/>
<evidence type="ECO:0000256" key="8">
    <source>
        <dbReference type="ARBA" id="ARBA00023187"/>
    </source>
</evidence>
<evidence type="ECO:0000256" key="1">
    <source>
        <dbReference type="ARBA" id="ARBA00004123"/>
    </source>
</evidence>
<dbReference type="EMBL" id="JAHDYR010000040">
    <property type="protein sequence ID" value="KAG9392034.1"/>
    <property type="molecule type" value="Genomic_DNA"/>
</dbReference>
<evidence type="ECO:0000256" key="2">
    <source>
        <dbReference type="ARBA" id="ARBA00004496"/>
    </source>
</evidence>
<evidence type="ECO:0000256" key="5">
    <source>
        <dbReference type="ARBA" id="ARBA00022664"/>
    </source>
</evidence>
<evidence type="ECO:0000256" key="7">
    <source>
        <dbReference type="ARBA" id="ARBA00022884"/>
    </source>
</evidence>
<dbReference type="GO" id="GO:0005685">
    <property type="term" value="C:U1 snRNP"/>
    <property type="evidence" value="ECO:0007669"/>
    <property type="project" value="UniProtKB-UniRule"/>
</dbReference>
<dbReference type="Proteomes" id="UP000717585">
    <property type="component" value="Unassembled WGS sequence"/>
</dbReference>